<evidence type="ECO:0000313" key="3">
    <source>
        <dbReference type="EMBL" id="CAK1233307.1"/>
    </source>
</evidence>
<dbReference type="SMART" id="SM00530">
    <property type="entry name" value="HTH_XRE"/>
    <property type="match status" value="1"/>
</dbReference>
<keyword evidence="4" id="KW-1185">Reference proteome</keyword>
<gene>
    <name evidence="3" type="ORF">R54839_PPFHFPJH_00544</name>
</gene>
<organism evidence="3 4">
    <name type="scientific">Fructobacillus fructosus</name>
    <dbReference type="NCBI Taxonomy" id="1631"/>
    <lineage>
        <taxon>Bacteria</taxon>
        <taxon>Bacillati</taxon>
        <taxon>Bacillota</taxon>
        <taxon>Bacilli</taxon>
        <taxon>Lactobacillales</taxon>
        <taxon>Lactobacillaceae</taxon>
        <taxon>Fructobacillus</taxon>
    </lineage>
</organism>
<name>A0ABN9YMP1_9LACO</name>
<dbReference type="SUPFAM" id="SSF47413">
    <property type="entry name" value="lambda repressor-like DNA-binding domains"/>
    <property type="match status" value="1"/>
</dbReference>
<evidence type="ECO:0000313" key="4">
    <source>
        <dbReference type="Proteomes" id="UP001314261"/>
    </source>
</evidence>
<dbReference type="Pfam" id="PF01381">
    <property type="entry name" value="HTH_3"/>
    <property type="match status" value="1"/>
</dbReference>
<reference evidence="3 4" key="1">
    <citation type="submission" date="2023-10" db="EMBL/GenBank/DDBJ databases">
        <authorList>
            <person name="Botero Cardona J."/>
        </authorList>
    </citation>
    <scope>NUCLEOTIDE SEQUENCE [LARGE SCALE GENOMIC DNA]</scope>
    <source>
        <strain evidence="3 4">R-54839</strain>
    </source>
</reference>
<dbReference type="EMBL" id="CAUZLR010000002">
    <property type="protein sequence ID" value="CAK1233307.1"/>
    <property type="molecule type" value="Genomic_DNA"/>
</dbReference>
<dbReference type="Proteomes" id="UP001314261">
    <property type="component" value="Unassembled WGS sequence"/>
</dbReference>
<keyword evidence="1" id="KW-0238">DNA-binding</keyword>
<dbReference type="Gene3D" id="1.10.260.40">
    <property type="entry name" value="lambda repressor-like DNA-binding domains"/>
    <property type="match status" value="1"/>
</dbReference>
<dbReference type="PANTHER" id="PTHR46558">
    <property type="entry name" value="TRACRIPTIONAL REGULATORY PROTEIN-RELATED-RELATED"/>
    <property type="match status" value="1"/>
</dbReference>
<dbReference type="InterPro" id="IPR001387">
    <property type="entry name" value="Cro/C1-type_HTH"/>
</dbReference>
<evidence type="ECO:0000256" key="1">
    <source>
        <dbReference type="ARBA" id="ARBA00023125"/>
    </source>
</evidence>
<evidence type="ECO:0000259" key="2">
    <source>
        <dbReference type="PROSITE" id="PS50943"/>
    </source>
</evidence>
<dbReference type="PANTHER" id="PTHR46558:SF11">
    <property type="entry name" value="HTH-TYPE TRANSCRIPTIONAL REGULATOR XRE"/>
    <property type="match status" value="1"/>
</dbReference>
<feature type="domain" description="HTH cro/C1-type" evidence="2">
    <location>
        <begin position="7"/>
        <end position="61"/>
    </location>
</feature>
<sequence length="232" mass="26811">MDVKNRIKKIRQEQHKTLREVAEAVGTSNQNISNWERGKSEPKLSTWQKLADFFDVPVGYIQGISNIPNKHISDGYSFFQDIKEYGSSTDIESEEMKDIKLNQFNKLIDMFAYGDDWGIFDDVDINSRLAIVRSIDVSFANALDVFGEGKDYTGSIEQANKYMQQYSERLANYNPKWWDANDLNSPLSVEKDVYYKNILLTKKQRQQLTDLLNSFIPTKQKNPIVNKKASDD</sequence>
<proteinExistence type="predicted"/>
<accession>A0ABN9YMP1</accession>
<dbReference type="RefSeq" id="WP_338345974.1">
    <property type="nucleotide sequence ID" value="NZ_CAUZLO010000010.1"/>
</dbReference>
<dbReference type="PROSITE" id="PS50943">
    <property type="entry name" value="HTH_CROC1"/>
    <property type="match status" value="1"/>
</dbReference>
<comment type="caution">
    <text evidence="3">The sequence shown here is derived from an EMBL/GenBank/DDBJ whole genome shotgun (WGS) entry which is preliminary data.</text>
</comment>
<dbReference type="CDD" id="cd00093">
    <property type="entry name" value="HTH_XRE"/>
    <property type="match status" value="1"/>
</dbReference>
<dbReference type="InterPro" id="IPR010982">
    <property type="entry name" value="Lambda_DNA-bd_dom_sf"/>
</dbReference>
<protein>
    <submittedName>
        <fullName evidence="3">Contains XRE-family HTH domain (HipB)</fullName>
    </submittedName>
</protein>